<evidence type="ECO:0000313" key="2">
    <source>
        <dbReference type="EMBL" id="EZH73169.1"/>
    </source>
</evidence>
<protein>
    <submittedName>
        <fullName evidence="2">Uncharacterized protein</fullName>
    </submittedName>
</protein>
<keyword evidence="1" id="KW-0812">Transmembrane</keyword>
<keyword evidence="3" id="KW-1185">Reference proteome</keyword>
<dbReference type="AlphaFoldDB" id="A0A023BTA5"/>
<evidence type="ECO:0000256" key="1">
    <source>
        <dbReference type="SAM" id="Phobius"/>
    </source>
</evidence>
<accession>A0A023BTA5</accession>
<feature type="transmembrane region" description="Helical" evidence="1">
    <location>
        <begin position="6"/>
        <end position="31"/>
    </location>
</feature>
<name>A0A023BTA5_9FLAO</name>
<dbReference type="RefSeq" id="WP_034242947.1">
    <property type="nucleotide sequence ID" value="NZ_AQRA01000006.1"/>
</dbReference>
<gene>
    <name evidence="2" type="ORF">ATO12_19375</name>
</gene>
<proteinExistence type="predicted"/>
<evidence type="ECO:0000313" key="3">
    <source>
        <dbReference type="Proteomes" id="UP000023541"/>
    </source>
</evidence>
<dbReference type="EMBL" id="AQRA01000006">
    <property type="protein sequence ID" value="EZH73169.1"/>
    <property type="molecule type" value="Genomic_DNA"/>
</dbReference>
<keyword evidence="1" id="KW-0472">Membrane</keyword>
<dbReference type="Proteomes" id="UP000023541">
    <property type="component" value="Unassembled WGS sequence"/>
</dbReference>
<sequence>MELIKEYSVLIEAIIGFLILVVLFLNSDRIIKGLNLKMTKTQFLLLMIALEHLIGIIIHRLW</sequence>
<feature type="transmembrane region" description="Helical" evidence="1">
    <location>
        <begin position="43"/>
        <end position="61"/>
    </location>
</feature>
<organism evidence="2 3">
    <name type="scientific">Aquimarina atlantica</name>
    <dbReference type="NCBI Taxonomy" id="1317122"/>
    <lineage>
        <taxon>Bacteria</taxon>
        <taxon>Pseudomonadati</taxon>
        <taxon>Bacteroidota</taxon>
        <taxon>Flavobacteriia</taxon>
        <taxon>Flavobacteriales</taxon>
        <taxon>Flavobacteriaceae</taxon>
        <taxon>Aquimarina</taxon>
    </lineage>
</organism>
<comment type="caution">
    <text evidence="2">The sequence shown here is derived from an EMBL/GenBank/DDBJ whole genome shotgun (WGS) entry which is preliminary data.</text>
</comment>
<keyword evidence="1" id="KW-1133">Transmembrane helix</keyword>
<reference evidence="2 3" key="1">
    <citation type="submission" date="2014-04" db="EMBL/GenBank/DDBJ databases">
        <title>Aquimarina sp. 22II-S11-z7 Genome Sequencing.</title>
        <authorList>
            <person name="Lai Q."/>
        </authorList>
    </citation>
    <scope>NUCLEOTIDE SEQUENCE [LARGE SCALE GENOMIC DNA]</scope>
    <source>
        <strain evidence="2 3">22II-S11-z7</strain>
    </source>
</reference>